<keyword evidence="2" id="KW-0813">Transport</keyword>
<keyword evidence="3" id="KW-0547">Nucleotide-binding</keyword>
<comment type="similarity">
    <text evidence="1">Belongs to the ABC transporter superfamily.</text>
</comment>
<proteinExistence type="inferred from homology"/>
<dbReference type="InterPro" id="IPR027417">
    <property type="entry name" value="P-loop_NTPase"/>
</dbReference>
<evidence type="ECO:0000259" key="5">
    <source>
        <dbReference type="Pfam" id="PF00005"/>
    </source>
</evidence>
<dbReference type="RefSeq" id="WP_273000352.1">
    <property type="nucleotide sequence ID" value="NZ_PEBV01000023.1"/>
</dbReference>
<dbReference type="GO" id="GO:0016887">
    <property type="term" value="F:ATP hydrolysis activity"/>
    <property type="evidence" value="ECO:0007669"/>
    <property type="project" value="InterPro"/>
</dbReference>
<feature type="domain" description="ABC transporter" evidence="5">
    <location>
        <begin position="27"/>
        <end position="66"/>
    </location>
</feature>
<gene>
    <name evidence="7" type="ORF">HSCHL_0007</name>
    <name evidence="6" type="ORF">KM312_04120</name>
</gene>
<dbReference type="Proteomes" id="UP000748108">
    <property type="component" value="Unassembled WGS sequence"/>
</dbReference>
<evidence type="ECO:0000256" key="4">
    <source>
        <dbReference type="ARBA" id="ARBA00022840"/>
    </source>
</evidence>
<reference evidence="7 8" key="1">
    <citation type="submission" date="2017-08" db="EMBL/GenBank/DDBJ databases">
        <title>Burning lignite coal seam in the remote Altai Mountains harbors a hydrogen-driven thermophilic microbial community.</title>
        <authorList>
            <person name="Kadnikov V.V."/>
            <person name="Mardanov A.V."/>
            <person name="Ivasenko D."/>
            <person name="Beletsky A.V."/>
            <person name="Karnachuk O.V."/>
            <person name="Ravin N.V."/>
        </authorList>
    </citation>
    <scope>NUCLEOTIDE SEQUENCE [LARGE SCALE GENOMIC DNA]</scope>
    <source>
        <strain evidence="7">AL33</strain>
    </source>
</reference>
<evidence type="ECO:0000313" key="7">
    <source>
        <dbReference type="EMBL" id="PTQ52743.1"/>
    </source>
</evidence>
<accession>A0A2T5G984</accession>
<name>A0A2T5G984_HYDSH</name>
<comment type="caution">
    <text evidence="7">The sequence shown here is derived from an EMBL/GenBank/DDBJ whole genome shotgun (WGS) entry which is preliminary data.</text>
</comment>
<dbReference type="Gene3D" id="3.40.50.300">
    <property type="entry name" value="P-loop containing nucleotide triphosphate hydrolases"/>
    <property type="match status" value="1"/>
</dbReference>
<dbReference type="Proteomes" id="UP000244180">
    <property type="component" value="Unassembled WGS sequence"/>
</dbReference>
<dbReference type="GO" id="GO:0005524">
    <property type="term" value="F:ATP binding"/>
    <property type="evidence" value="ECO:0007669"/>
    <property type="project" value="UniProtKB-KW"/>
</dbReference>
<keyword evidence="4 7" id="KW-0067">ATP-binding</keyword>
<dbReference type="PANTHER" id="PTHR43776:SF7">
    <property type="entry name" value="D,D-DIPEPTIDE TRANSPORT ATP-BINDING PROTEIN DDPF-RELATED"/>
    <property type="match status" value="1"/>
</dbReference>
<evidence type="ECO:0000313" key="6">
    <source>
        <dbReference type="EMBL" id="MBT9281832.1"/>
    </source>
</evidence>
<evidence type="ECO:0000256" key="1">
    <source>
        <dbReference type="ARBA" id="ARBA00005417"/>
    </source>
</evidence>
<dbReference type="AlphaFoldDB" id="A0A2T5G984"/>
<dbReference type="EMBL" id="PEBV01000023">
    <property type="protein sequence ID" value="PTQ52743.1"/>
    <property type="molecule type" value="Genomic_DNA"/>
</dbReference>
<reference evidence="6" key="2">
    <citation type="journal article" date="2021" name="Microbiology">
        <title>Metagenomic Analysis of the Microbial Community in the Underground Coal Fire Area (Kemerovo Region, Russia) Revealed Predominance of Thermophilic Members of the Phyla Deinococcus-thermus, Aquificae, and Firmicutes.</title>
        <authorList>
            <person name="Kadnikov V."/>
            <person name="Mardanov A.V."/>
            <person name="Beletsky A.V."/>
            <person name="Karnachuk O.V."/>
            <person name="Ravin N.V."/>
        </authorList>
    </citation>
    <scope>NUCLEOTIDE SEQUENCE</scope>
    <source>
        <strain evidence="6">RBS10-49</strain>
    </source>
</reference>
<protein>
    <submittedName>
        <fullName evidence="7">Peptide/opine/nickel uptake ABC transporter (PepT) family, ATP-binding protein</fullName>
    </submittedName>
</protein>
<dbReference type="PANTHER" id="PTHR43776">
    <property type="entry name" value="TRANSPORT ATP-BINDING PROTEIN"/>
    <property type="match status" value="1"/>
</dbReference>
<dbReference type="Pfam" id="PF00005">
    <property type="entry name" value="ABC_tran"/>
    <property type="match status" value="1"/>
</dbReference>
<evidence type="ECO:0000256" key="3">
    <source>
        <dbReference type="ARBA" id="ARBA00022741"/>
    </source>
</evidence>
<sequence length="80" mass="9089">MNPRWKLRQVLEEAGEIDRNLLERLIVHPSWLRRYPHAVPGGERQRVCIARALSGPVRHLIADEITGMLVWRNSSAAPAG</sequence>
<dbReference type="InterPro" id="IPR050319">
    <property type="entry name" value="ABC_transp_ATP-bind"/>
</dbReference>
<dbReference type="SUPFAM" id="SSF52540">
    <property type="entry name" value="P-loop containing nucleoside triphosphate hydrolases"/>
    <property type="match status" value="1"/>
</dbReference>
<dbReference type="InterPro" id="IPR003439">
    <property type="entry name" value="ABC_transporter-like_ATP-bd"/>
</dbReference>
<organism evidence="7 8">
    <name type="scientific">Hydrogenibacillus schlegelii</name>
    <name type="common">Bacillus schlegelii</name>
    <dbReference type="NCBI Taxonomy" id="1484"/>
    <lineage>
        <taxon>Bacteria</taxon>
        <taxon>Bacillati</taxon>
        <taxon>Bacillota</taxon>
        <taxon>Bacilli</taxon>
        <taxon>Bacillales</taxon>
        <taxon>Bacillales Family X. Incertae Sedis</taxon>
        <taxon>Hydrogenibacillus</taxon>
    </lineage>
</organism>
<evidence type="ECO:0000256" key="2">
    <source>
        <dbReference type="ARBA" id="ARBA00022448"/>
    </source>
</evidence>
<evidence type="ECO:0000313" key="8">
    <source>
        <dbReference type="Proteomes" id="UP000244180"/>
    </source>
</evidence>
<dbReference type="EMBL" id="JAHHQF010000043">
    <property type="protein sequence ID" value="MBT9281832.1"/>
    <property type="molecule type" value="Genomic_DNA"/>
</dbReference>